<feature type="binding site" evidence="3">
    <location>
        <position position="87"/>
    </location>
    <ligand>
        <name>substrate</name>
    </ligand>
</feature>
<dbReference type="EC" id="3.1.3.73" evidence="5"/>
<dbReference type="CDD" id="cd07067">
    <property type="entry name" value="HP_PGM_like"/>
    <property type="match status" value="1"/>
</dbReference>
<dbReference type="AlphaFoldDB" id="A0A0H5LXL9"/>
<dbReference type="PANTHER" id="PTHR46517">
    <property type="entry name" value="FRUCTOSE-2,6-BISPHOSPHATASE TIGAR"/>
    <property type="match status" value="1"/>
</dbReference>
<dbReference type="EC" id="5.4.2.-" evidence="5"/>
<feature type="chain" id="PRO_5005221104" evidence="4">
    <location>
        <begin position="24"/>
        <end position="256"/>
    </location>
</feature>
<keyword evidence="1 5" id="KW-0378">Hydrolase</keyword>
<dbReference type="SMART" id="SM00855">
    <property type="entry name" value="PGAM"/>
    <property type="match status" value="1"/>
</dbReference>
<dbReference type="GO" id="GO:0016853">
    <property type="term" value="F:isomerase activity"/>
    <property type="evidence" value="ECO:0007669"/>
    <property type="project" value="UniProtKB-KW"/>
</dbReference>
<organism evidence="5 6">
    <name type="scientific">Yersinia intermedia</name>
    <dbReference type="NCBI Taxonomy" id="631"/>
    <lineage>
        <taxon>Bacteria</taxon>
        <taxon>Pseudomonadati</taxon>
        <taxon>Pseudomonadota</taxon>
        <taxon>Gammaproteobacteria</taxon>
        <taxon>Enterobacterales</taxon>
        <taxon>Yersiniaceae</taxon>
        <taxon>Yersinia</taxon>
    </lineage>
</organism>
<evidence type="ECO:0000256" key="1">
    <source>
        <dbReference type="ARBA" id="ARBA00022801"/>
    </source>
</evidence>
<dbReference type="InterPro" id="IPR051695">
    <property type="entry name" value="Phosphoglycerate_Mutase"/>
</dbReference>
<dbReference type="Pfam" id="PF00300">
    <property type="entry name" value="His_Phos_1"/>
    <property type="match status" value="2"/>
</dbReference>
<feature type="active site" description="Tele-phosphohistidine intermediate" evidence="2">
    <location>
        <position position="38"/>
    </location>
</feature>
<feature type="active site" description="Proton donor/acceptor" evidence="2">
    <location>
        <position position="113"/>
    </location>
</feature>
<gene>
    <name evidence="5" type="primary">gpmB_2</name>
    <name evidence="5" type="ORF">ERS008476_02926</name>
</gene>
<name>A0A0H5LXL9_YERIN</name>
<proteinExistence type="predicted"/>
<dbReference type="InterPro" id="IPR013078">
    <property type="entry name" value="His_Pase_superF_clade-1"/>
</dbReference>
<dbReference type="RefSeq" id="WP_019212000.1">
    <property type="nucleotide sequence ID" value="NZ_CWJI01000009.1"/>
</dbReference>
<evidence type="ECO:0000256" key="3">
    <source>
        <dbReference type="PIRSR" id="PIRSR613078-2"/>
    </source>
</evidence>
<dbReference type="Proteomes" id="UP000043316">
    <property type="component" value="Unassembled WGS sequence"/>
</dbReference>
<dbReference type="InterPro" id="IPR029033">
    <property type="entry name" value="His_PPase_superfam"/>
</dbReference>
<evidence type="ECO:0000256" key="4">
    <source>
        <dbReference type="SAM" id="SignalP"/>
    </source>
</evidence>
<evidence type="ECO:0000256" key="2">
    <source>
        <dbReference type="PIRSR" id="PIRSR613078-1"/>
    </source>
</evidence>
<dbReference type="SUPFAM" id="SSF53254">
    <property type="entry name" value="Phosphoglycerate mutase-like"/>
    <property type="match status" value="1"/>
</dbReference>
<protein>
    <submittedName>
        <fullName evidence="5">Phosphoglycerate mutase</fullName>
        <ecNumber evidence="5">3.1.3.73</ecNumber>
        <ecNumber evidence="5">5.4.2.-</ecNumber>
    </submittedName>
</protein>
<dbReference type="PANTHER" id="PTHR46517:SF1">
    <property type="entry name" value="FRUCTOSE-2,6-BISPHOSPHATASE TIGAR"/>
    <property type="match status" value="1"/>
</dbReference>
<keyword evidence="5" id="KW-0413">Isomerase</keyword>
<dbReference type="GO" id="GO:0043456">
    <property type="term" value="P:regulation of pentose-phosphate shunt"/>
    <property type="evidence" value="ECO:0007669"/>
    <property type="project" value="TreeGrafter"/>
</dbReference>
<dbReference type="GO" id="GO:0043755">
    <property type="term" value="F:alpha-ribazole phosphatase activity"/>
    <property type="evidence" value="ECO:0007669"/>
    <property type="project" value="UniProtKB-EC"/>
</dbReference>
<keyword evidence="4" id="KW-0732">Signal</keyword>
<dbReference type="GeneID" id="61816642"/>
<accession>A0A0H5LXL9</accession>
<reference evidence="6" key="1">
    <citation type="submission" date="2015-03" db="EMBL/GenBank/DDBJ databases">
        <authorList>
            <consortium name="Pathogen Informatics"/>
        </authorList>
    </citation>
    <scope>NUCLEOTIDE SEQUENCE [LARGE SCALE GENOMIC DNA]</scope>
    <source>
        <strain evidence="6">R148</strain>
    </source>
</reference>
<feature type="signal peptide" evidence="4">
    <location>
        <begin position="1"/>
        <end position="23"/>
    </location>
</feature>
<sequence>MKKFSLLIALLSSLIFSPLTIQAKTVDDNTVTIYVTRHGKTMFNTVHRVQGWADTPLTAAGVTVAEQLGKGLKEVEFKKAYASDLGRARQTARIILMAKGQPMDVIESEKLREFCFGIYEGDLDANMWGAIATKLGYESEKALFGDFANGKLPFSKMFSGVALVDSTGEAETFDTVKVRMQSELKTIAEEAAAQGGGNVLLVSHGAAILAMISDMSATPIVAPLSNASVTTITYKNGEFTVGKIGDMSYVEKGATR</sequence>
<dbReference type="GO" id="GO:0004331">
    <property type="term" value="F:fructose-2,6-bisphosphate 2-phosphatase activity"/>
    <property type="evidence" value="ECO:0007669"/>
    <property type="project" value="TreeGrafter"/>
</dbReference>
<dbReference type="GO" id="GO:0045820">
    <property type="term" value="P:negative regulation of glycolytic process"/>
    <property type="evidence" value="ECO:0007669"/>
    <property type="project" value="TreeGrafter"/>
</dbReference>
<dbReference type="GO" id="GO:0005829">
    <property type="term" value="C:cytosol"/>
    <property type="evidence" value="ECO:0007669"/>
    <property type="project" value="TreeGrafter"/>
</dbReference>
<feature type="binding site" evidence="3">
    <location>
        <begin position="37"/>
        <end position="44"/>
    </location>
    <ligand>
        <name>substrate</name>
    </ligand>
</feature>
<dbReference type="EMBL" id="CWJI01000009">
    <property type="protein sequence ID" value="CRY55909.1"/>
    <property type="molecule type" value="Genomic_DNA"/>
</dbReference>
<evidence type="ECO:0000313" key="6">
    <source>
        <dbReference type="Proteomes" id="UP000043316"/>
    </source>
</evidence>
<evidence type="ECO:0000313" key="5">
    <source>
        <dbReference type="EMBL" id="CRY55909.1"/>
    </source>
</evidence>
<dbReference type="Gene3D" id="3.40.50.1240">
    <property type="entry name" value="Phosphoglycerate mutase-like"/>
    <property type="match status" value="1"/>
</dbReference>